<dbReference type="RefSeq" id="WP_091295546.1">
    <property type="nucleotide sequence ID" value="NZ_FNON01000008.1"/>
</dbReference>
<accession>A0A1H3PEQ0</accession>
<sequence>MWHYALWGLAGAAVGAAVPIVVVKRRREPEPDKTGPDKTQVSQALLTFSTEMSQRIGPLIDRQLAIIDRLEQTEEDPDRLAKLFELDQMATLMRRNQERLLLLAGAPYPRQVDRPAPLEDVLGAAVSAVEEYTRVEVHQVIGFAVVGDAVFDLVHLITELLANATSFSPPDTKVILRVKATDEGDLKVEIADAGLGLDEPELGKANSRLVTPHEIDLGAGTHLGLDVVALVSRRQGITVSLRGNDDDGLTAEFTVPAALLKDERAEG</sequence>
<organism evidence="10 11">
    <name type="scientific">Amycolatopsis xylanica</name>
    <dbReference type="NCBI Taxonomy" id="589385"/>
    <lineage>
        <taxon>Bacteria</taxon>
        <taxon>Bacillati</taxon>
        <taxon>Actinomycetota</taxon>
        <taxon>Actinomycetes</taxon>
        <taxon>Pseudonocardiales</taxon>
        <taxon>Pseudonocardiaceae</taxon>
        <taxon>Amycolatopsis</taxon>
    </lineage>
</organism>
<dbReference type="OrthoDB" id="3502710at2"/>
<evidence type="ECO:0000259" key="9">
    <source>
        <dbReference type="PROSITE" id="PS50109"/>
    </source>
</evidence>
<dbReference type="AlphaFoldDB" id="A0A1H3PEQ0"/>
<proteinExistence type="predicted"/>
<dbReference type="GO" id="GO:0004673">
    <property type="term" value="F:protein histidine kinase activity"/>
    <property type="evidence" value="ECO:0007669"/>
    <property type="project" value="UniProtKB-EC"/>
</dbReference>
<dbReference type="Pfam" id="PF02518">
    <property type="entry name" value="HATPase_c"/>
    <property type="match status" value="1"/>
</dbReference>
<reference evidence="10 11" key="1">
    <citation type="submission" date="2016-10" db="EMBL/GenBank/DDBJ databases">
        <authorList>
            <person name="de Groot N.N."/>
        </authorList>
    </citation>
    <scope>NUCLEOTIDE SEQUENCE [LARGE SCALE GENOMIC DNA]</scope>
    <source>
        <strain evidence="10 11">CPCC 202699</strain>
    </source>
</reference>
<evidence type="ECO:0000313" key="11">
    <source>
        <dbReference type="Proteomes" id="UP000199515"/>
    </source>
</evidence>
<dbReference type="GO" id="GO:0000160">
    <property type="term" value="P:phosphorelay signal transduction system"/>
    <property type="evidence" value="ECO:0007669"/>
    <property type="project" value="TreeGrafter"/>
</dbReference>
<keyword evidence="6 10" id="KW-0418">Kinase</keyword>
<gene>
    <name evidence="10" type="ORF">SAMN05421504_108182</name>
</gene>
<dbReference type="SMART" id="SM00387">
    <property type="entry name" value="HATPase_c"/>
    <property type="match status" value="1"/>
</dbReference>
<dbReference type="PANTHER" id="PTHR45436:SF5">
    <property type="entry name" value="SENSOR HISTIDINE KINASE TRCS"/>
    <property type="match status" value="1"/>
</dbReference>
<dbReference type="Proteomes" id="UP000199515">
    <property type="component" value="Unassembled WGS sequence"/>
</dbReference>
<dbReference type="InterPro" id="IPR003594">
    <property type="entry name" value="HATPase_dom"/>
</dbReference>
<evidence type="ECO:0000256" key="7">
    <source>
        <dbReference type="ARBA" id="ARBA00022989"/>
    </source>
</evidence>
<protein>
    <recommendedName>
        <fullName evidence="2">histidine kinase</fullName>
        <ecNumber evidence="2">2.7.13.3</ecNumber>
    </recommendedName>
</protein>
<keyword evidence="5 8" id="KW-0812">Transmembrane</keyword>
<dbReference type="EMBL" id="FNON01000008">
    <property type="protein sequence ID" value="SDY99642.1"/>
    <property type="molecule type" value="Genomic_DNA"/>
</dbReference>
<feature type="transmembrane region" description="Helical" evidence="8">
    <location>
        <begin position="6"/>
        <end position="23"/>
    </location>
</feature>
<dbReference type="InterPro" id="IPR005467">
    <property type="entry name" value="His_kinase_dom"/>
</dbReference>
<evidence type="ECO:0000313" key="10">
    <source>
        <dbReference type="EMBL" id="SDY99642.1"/>
    </source>
</evidence>
<evidence type="ECO:0000256" key="1">
    <source>
        <dbReference type="ARBA" id="ARBA00000085"/>
    </source>
</evidence>
<dbReference type="EC" id="2.7.13.3" evidence="2"/>
<name>A0A1H3PEQ0_9PSEU</name>
<evidence type="ECO:0000256" key="6">
    <source>
        <dbReference type="ARBA" id="ARBA00022777"/>
    </source>
</evidence>
<dbReference type="STRING" id="589385.SAMN05421504_108182"/>
<evidence type="ECO:0000256" key="2">
    <source>
        <dbReference type="ARBA" id="ARBA00012438"/>
    </source>
</evidence>
<evidence type="ECO:0000256" key="3">
    <source>
        <dbReference type="ARBA" id="ARBA00022553"/>
    </source>
</evidence>
<keyword evidence="4" id="KW-0808">Transferase</keyword>
<keyword evidence="7 8" id="KW-1133">Transmembrane helix</keyword>
<dbReference type="SUPFAM" id="SSF55874">
    <property type="entry name" value="ATPase domain of HSP90 chaperone/DNA topoisomerase II/histidine kinase"/>
    <property type="match status" value="1"/>
</dbReference>
<dbReference type="InterPro" id="IPR036890">
    <property type="entry name" value="HATPase_C_sf"/>
</dbReference>
<keyword evidence="3" id="KW-0597">Phosphoprotein</keyword>
<feature type="domain" description="Histidine kinase" evidence="9">
    <location>
        <begin position="153"/>
        <end position="259"/>
    </location>
</feature>
<dbReference type="PANTHER" id="PTHR45436">
    <property type="entry name" value="SENSOR HISTIDINE KINASE YKOH"/>
    <property type="match status" value="1"/>
</dbReference>
<dbReference type="Gene3D" id="3.30.565.10">
    <property type="entry name" value="Histidine kinase-like ATPase, C-terminal domain"/>
    <property type="match status" value="1"/>
</dbReference>
<dbReference type="PROSITE" id="PS50109">
    <property type="entry name" value="HIS_KIN"/>
    <property type="match status" value="1"/>
</dbReference>
<dbReference type="GO" id="GO:0005886">
    <property type="term" value="C:plasma membrane"/>
    <property type="evidence" value="ECO:0007669"/>
    <property type="project" value="TreeGrafter"/>
</dbReference>
<evidence type="ECO:0000256" key="4">
    <source>
        <dbReference type="ARBA" id="ARBA00022679"/>
    </source>
</evidence>
<dbReference type="InterPro" id="IPR050428">
    <property type="entry name" value="TCS_sensor_his_kinase"/>
</dbReference>
<evidence type="ECO:0000256" key="8">
    <source>
        <dbReference type="SAM" id="Phobius"/>
    </source>
</evidence>
<comment type="catalytic activity">
    <reaction evidence="1">
        <text>ATP + protein L-histidine = ADP + protein N-phospho-L-histidine.</text>
        <dbReference type="EC" id="2.7.13.3"/>
    </reaction>
</comment>
<keyword evidence="8" id="KW-0472">Membrane</keyword>
<evidence type="ECO:0000256" key="5">
    <source>
        <dbReference type="ARBA" id="ARBA00022692"/>
    </source>
</evidence>
<keyword evidence="11" id="KW-1185">Reference proteome</keyword>